<evidence type="ECO:0000313" key="9">
    <source>
        <dbReference type="EMBL" id="TDR82901.1"/>
    </source>
</evidence>
<keyword evidence="4" id="KW-0249">Electron transport</keyword>
<feature type="binding site" description="covalent" evidence="7">
    <location>
        <position position="130"/>
    </location>
    <ligand>
        <name>heme c</name>
        <dbReference type="ChEBI" id="CHEBI:61717"/>
    </ligand>
</feature>
<dbReference type="Gene3D" id="1.20.120.10">
    <property type="entry name" value="Cytochrome c/b562"/>
    <property type="match status" value="1"/>
</dbReference>
<reference evidence="9 10" key="1">
    <citation type="submission" date="2019-03" db="EMBL/GenBank/DDBJ databases">
        <title>Genomic Encyclopedia of Type Strains, Phase III (KMG-III): the genomes of soil and plant-associated and newly described type strains.</title>
        <authorList>
            <person name="Whitman W."/>
        </authorList>
    </citation>
    <scope>NUCLEOTIDE SEQUENCE [LARGE SCALE GENOMIC DNA]</scope>
    <source>
        <strain evidence="9 10">CECT 8976</strain>
    </source>
</reference>
<dbReference type="GO" id="GO:0022900">
    <property type="term" value="P:electron transport chain"/>
    <property type="evidence" value="ECO:0007669"/>
    <property type="project" value="InterPro"/>
</dbReference>
<dbReference type="GO" id="GO:0005506">
    <property type="term" value="F:iron ion binding"/>
    <property type="evidence" value="ECO:0007669"/>
    <property type="project" value="InterPro"/>
</dbReference>
<evidence type="ECO:0000313" key="10">
    <source>
        <dbReference type="Proteomes" id="UP000295611"/>
    </source>
</evidence>
<feature type="signal peptide" evidence="8">
    <location>
        <begin position="1"/>
        <end position="21"/>
    </location>
</feature>
<keyword evidence="8" id="KW-0732">Signal</keyword>
<evidence type="ECO:0000256" key="3">
    <source>
        <dbReference type="ARBA" id="ARBA00022723"/>
    </source>
</evidence>
<comment type="caution">
    <text evidence="9">The sequence shown here is derived from an EMBL/GenBank/DDBJ whole genome shotgun (WGS) entry which is preliminary data.</text>
</comment>
<keyword evidence="5 6" id="KW-0408">Iron</keyword>
<feature type="binding site" description="axial binding residue" evidence="6">
    <location>
        <position position="134"/>
    </location>
    <ligand>
        <name>heme c</name>
        <dbReference type="ChEBI" id="CHEBI:61717"/>
    </ligand>
    <ligandPart>
        <name>Fe</name>
        <dbReference type="ChEBI" id="CHEBI:18248"/>
    </ligandPart>
</feature>
<dbReference type="GO" id="GO:0020037">
    <property type="term" value="F:heme binding"/>
    <property type="evidence" value="ECO:0007669"/>
    <property type="project" value="InterPro"/>
</dbReference>
<evidence type="ECO:0000256" key="4">
    <source>
        <dbReference type="ARBA" id="ARBA00022982"/>
    </source>
</evidence>
<feature type="binding site" description="covalent" evidence="7">
    <location>
        <position position="133"/>
    </location>
    <ligand>
        <name>heme c</name>
        <dbReference type="ChEBI" id="CHEBI:61717"/>
    </ligand>
</feature>
<accession>A0A4R7BD94</accession>
<dbReference type="GO" id="GO:0042597">
    <property type="term" value="C:periplasmic space"/>
    <property type="evidence" value="ECO:0007669"/>
    <property type="project" value="InterPro"/>
</dbReference>
<protein>
    <submittedName>
        <fullName evidence="9">Cytochrome c556</fullName>
    </submittedName>
</protein>
<gene>
    <name evidence="9" type="ORF">DFP86_101295</name>
</gene>
<evidence type="ECO:0000256" key="5">
    <source>
        <dbReference type="ARBA" id="ARBA00023004"/>
    </source>
</evidence>
<feature type="chain" id="PRO_5020725919" evidence="8">
    <location>
        <begin position="22"/>
        <end position="139"/>
    </location>
</feature>
<keyword evidence="2 7" id="KW-0349">Heme</keyword>
<evidence type="ECO:0000256" key="8">
    <source>
        <dbReference type="SAM" id="SignalP"/>
    </source>
</evidence>
<dbReference type="InterPro" id="IPR012127">
    <property type="entry name" value="Cyt_c_prime"/>
</dbReference>
<dbReference type="EMBL" id="SNZP01000001">
    <property type="protein sequence ID" value="TDR82901.1"/>
    <property type="molecule type" value="Genomic_DNA"/>
</dbReference>
<proteinExistence type="predicted"/>
<name>A0A4R7BD94_9NEIS</name>
<dbReference type="PIRSF" id="PIRSF000027">
    <property type="entry name" value="Cytc_c_prime"/>
    <property type="match status" value="1"/>
</dbReference>
<comment type="PTM">
    <text evidence="7">Binds 1 heme group per subunit.</text>
</comment>
<dbReference type="InterPro" id="IPR010980">
    <property type="entry name" value="Cyt_c/b562"/>
</dbReference>
<evidence type="ECO:0000256" key="6">
    <source>
        <dbReference type="PIRSR" id="PIRSR000027-1"/>
    </source>
</evidence>
<dbReference type="Proteomes" id="UP000295611">
    <property type="component" value="Unassembled WGS sequence"/>
</dbReference>
<evidence type="ECO:0000256" key="2">
    <source>
        <dbReference type="ARBA" id="ARBA00022617"/>
    </source>
</evidence>
<keyword evidence="3 6" id="KW-0479">Metal-binding</keyword>
<evidence type="ECO:0000256" key="1">
    <source>
        <dbReference type="ARBA" id="ARBA00022448"/>
    </source>
</evidence>
<dbReference type="InterPro" id="IPR002321">
    <property type="entry name" value="Cyt_c_II"/>
</dbReference>
<dbReference type="OrthoDB" id="5520910at2"/>
<dbReference type="AlphaFoldDB" id="A0A4R7BD94"/>
<dbReference type="PROSITE" id="PS51009">
    <property type="entry name" value="CYTCII"/>
    <property type="match status" value="1"/>
</dbReference>
<keyword evidence="10" id="KW-1185">Reference proteome</keyword>
<dbReference type="RefSeq" id="WP_133678220.1">
    <property type="nucleotide sequence ID" value="NZ_SNZP01000001.1"/>
</dbReference>
<dbReference type="SUPFAM" id="SSF47175">
    <property type="entry name" value="Cytochromes"/>
    <property type="match status" value="1"/>
</dbReference>
<sequence>MKKSTLIAALLLAAAGASAFASPASERRTVFKHYKQSLGSMNKMLNAGNFDKAQFASAATALQAEAHTPWQYFPAGSASRDTRNEIWSDPQGFNKATKDFEAKVGKLNQVAAGGDVAQIRASFRAVQQSCKACHDTYRN</sequence>
<organism evidence="9 10">
    <name type="scientific">Paludibacterium purpuratum</name>
    <dbReference type="NCBI Taxonomy" id="1144873"/>
    <lineage>
        <taxon>Bacteria</taxon>
        <taxon>Pseudomonadati</taxon>
        <taxon>Pseudomonadota</taxon>
        <taxon>Betaproteobacteria</taxon>
        <taxon>Neisseriales</taxon>
        <taxon>Chromobacteriaceae</taxon>
        <taxon>Paludibacterium</taxon>
    </lineage>
</organism>
<dbReference type="Pfam" id="PF01322">
    <property type="entry name" value="Cytochrom_C_2"/>
    <property type="match status" value="1"/>
</dbReference>
<evidence type="ECO:0000256" key="7">
    <source>
        <dbReference type="PIRSR" id="PIRSR000027-2"/>
    </source>
</evidence>
<dbReference type="GO" id="GO:0009055">
    <property type="term" value="F:electron transfer activity"/>
    <property type="evidence" value="ECO:0007669"/>
    <property type="project" value="InterPro"/>
</dbReference>
<keyword evidence="1" id="KW-0813">Transport</keyword>